<dbReference type="AlphaFoldDB" id="B6K4W7"/>
<dbReference type="HOGENOM" id="CLU_012437_1_2_1"/>
<dbReference type="Gene3D" id="1.25.10.10">
    <property type="entry name" value="Leucine-rich Repeat Variant"/>
    <property type="match status" value="1"/>
</dbReference>
<dbReference type="GO" id="GO:1990813">
    <property type="term" value="P:meiotic centromeric cohesion protection in anaphase I"/>
    <property type="evidence" value="ECO:0007669"/>
    <property type="project" value="EnsemblFungi"/>
</dbReference>
<dbReference type="PANTHER" id="PTHR10257:SF110">
    <property type="entry name" value="SERINE_THREONINE-PROTEIN PHOSPHATASE 2A 56 KDA REGULATORY SUBUNIT DELTA 1 ISOFORM"/>
    <property type="match status" value="1"/>
</dbReference>
<gene>
    <name evidence="5" type="primary">par1</name>
    <name evidence="4" type="ORF">SJAG_03681</name>
</gene>
<dbReference type="EMBL" id="KE651167">
    <property type="protein sequence ID" value="EEB08524.2"/>
    <property type="molecule type" value="Genomic_DNA"/>
</dbReference>
<dbReference type="JaponicusDB" id="SJAG_03681">
    <property type="gene designation" value="par1"/>
</dbReference>
<dbReference type="VEuPathDB" id="FungiDB:SJAG_03681"/>
<dbReference type="GO" id="GO:1902426">
    <property type="term" value="P:deactivation of mitotic spindle assembly checkpoint"/>
    <property type="evidence" value="ECO:0007669"/>
    <property type="project" value="EnsemblFungi"/>
</dbReference>
<evidence type="ECO:0000256" key="2">
    <source>
        <dbReference type="PIRNR" id="PIRNR028043"/>
    </source>
</evidence>
<protein>
    <recommendedName>
        <fullName evidence="2">Serine/threonine-protein phosphatase 2A 56 kDa regulatory subunit</fullName>
    </recommendedName>
</protein>
<comment type="similarity">
    <text evidence="1">Belongs to the phosphatase 2A regulatory subunit B56 family.</text>
</comment>
<proteinExistence type="inferred from homology"/>
<dbReference type="GO" id="GO:0031030">
    <property type="term" value="P:negative regulation of septation initiation signaling"/>
    <property type="evidence" value="ECO:0007669"/>
    <property type="project" value="EnsemblFungi"/>
</dbReference>
<evidence type="ECO:0000313" key="6">
    <source>
        <dbReference type="Proteomes" id="UP000001744"/>
    </source>
</evidence>
<comment type="function">
    <text evidence="2">The B regulatory subunit might modulate substrate selectivity and catalytic activity, and also might direct the localization of the catalytic enzyme to a particular subcellular compartment.</text>
</comment>
<dbReference type="PIRSF" id="PIRSF028043">
    <property type="entry name" value="PP2A_B56"/>
    <property type="match status" value="1"/>
</dbReference>
<feature type="compositionally biased region" description="Polar residues" evidence="3">
    <location>
        <begin position="1"/>
        <end position="14"/>
    </location>
</feature>
<dbReference type="GO" id="GO:0031568">
    <property type="term" value="P:mitotic G1 cell size control checkpoint signaling"/>
    <property type="evidence" value="ECO:0007669"/>
    <property type="project" value="EnsemblFungi"/>
</dbReference>
<dbReference type="GO" id="GO:0000159">
    <property type="term" value="C:protein phosphatase type 2A complex"/>
    <property type="evidence" value="ECO:0007669"/>
    <property type="project" value="UniProtKB-UniRule"/>
</dbReference>
<dbReference type="GO" id="GO:0051177">
    <property type="term" value="P:meiotic sister chromatid cohesion"/>
    <property type="evidence" value="ECO:0000318"/>
    <property type="project" value="GO_Central"/>
</dbReference>
<dbReference type="PANTHER" id="PTHR10257">
    <property type="entry name" value="SERINE/THREONINE PROTEIN PHOSPHATASE 2A PP2A REGULATORY SUBUNIT B"/>
    <property type="match status" value="1"/>
</dbReference>
<evidence type="ECO:0000313" key="4">
    <source>
        <dbReference type="EMBL" id="EEB08524.2"/>
    </source>
</evidence>
<dbReference type="OMA" id="QDRRMQM"/>
<dbReference type="GO" id="GO:0007089">
    <property type="term" value="P:traversing start control point of mitotic cell cycle"/>
    <property type="evidence" value="ECO:0007669"/>
    <property type="project" value="EnsemblFungi"/>
</dbReference>
<accession>B6K4W7</accession>
<dbReference type="InterPro" id="IPR002554">
    <property type="entry name" value="PP2A_B56"/>
</dbReference>
<dbReference type="InterPro" id="IPR011989">
    <property type="entry name" value="ARM-like"/>
</dbReference>
<feature type="region of interest" description="Disordered" evidence="3">
    <location>
        <begin position="1"/>
        <end position="28"/>
    </location>
</feature>
<dbReference type="Proteomes" id="UP000001744">
    <property type="component" value="Unassembled WGS sequence"/>
</dbReference>
<reference evidence="4 6" key="1">
    <citation type="journal article" date="2011" name="Science">
        <title>Comparative functional genomics of the fission yeasts.</title>
        <authorList>
            <person name="Rhind N."/>
            <person name="Chen Z."/>
            <person name="Yassour M."/>
            <person name="Thompson D.A."/>
            <person name="Haas B.J."/>
            <person name="Habib N."/>
            <person name="Wapinski I."/>
            <person name="Roy S."/>
            <person name="Lin M.F."/>
            <person name="Heiman D.I."/>
            <person name="Young S.K."/>
            <person name="Furuya K."/>
            <person name="Guo Y."/>
            <person name="Pidoux A."/>
            <person name="Chen H.M."/>
            <person name="Robbertse B."/>
            <person name="Goldberg J.M."/>
            <person name="Aoki K."/>
            <person name="Bayne E.H."/>
            <person name="Berlin A.M."/>
            <person name="Desjardins C.A."/>
            <person name="Dobbs E."/>
            <person name="Dukaj L."/>
            <person name="Fan L."/>
            <person name="FitzGerald M.G."/>
            <person name="French C."/>
            <person name="Gujja S."/>
            <person name="Hansen K."/>
            <person name="Keifenheim D."/>
            <person name="Levin J.Z."/>
            <person name="Mosher R.A."/>
            <person name="Mueller C.A."/>
            <person name="Pfiffner J."/>
            <person name="Priest M."/>
            <person name="Russ C."/>
            <person name="Smialowska A."/>
            <person name="Swoboda P."/>
            <person name="Sykes S.M."/>
            <person name="Vaughn M."/>
            <person name="Vengrova S."/>
            <person name="Yoder R."/>
            <person name="Zeng Q."/>
            <person name="Allshire R."/>
            <person name="Baulcombe D."/>
            <person name="Birren B.W."/>
            <person name="Brown W."/>
            <person name="Ekwall K."/>
            <person name="Kellis M."/>
            <person name="Leatherwood J."/>
            <person name="Levin H."/>
            <person name="Margalit H."/>
            <person name="Martienssen R."/>
            <person name="Nieduszynski C.A."/>
            <person name="Spatafora J.W."/>
            <person name="Friedman N."/>
            <person name="Dalgaard J.Z."/>
            <person name="Baumann P."/>
            <person name="Niki H."/>
            <person name="Regev A."/>
            <person name="Nusbaum C."/>
        </authorList>
    </citation>
    <scope>NUCLEOTIDE SEQUENCE [LARGE SCALE GENOMIC DNA]</scope>
    <source>
        <strain evidence="6">yFS275 / FY16936</strain>
    </source>
</reference>
<keyword evidence="6" id="KW-1185">Reference proteome</keyword>
<evidence type="ECO:0000313" key="5">
    <source>
        <dbReference type="JaponicusDB" id="SJAG_03681"/>
    </source>
</evidence>
<dbReference type="OrthoDB" id="10264446at2759"/>
<dbReference type="FunFam" id="1.25.10.10:FF:000010">
    <property type="entry name" value="Serine/threonine-protein phosphatase 2A 56 kDa regulatory subunit"/>
    <property type="match status" value="1"/>
</dbReference>
<dbReference type="InterPro" id="IPR016024">
    <property type="entry name" value="ARM-type_fold"/>
</dbReference>
<dbReference type="Pfam" id="PF01603">
    <property type="entry name" value="B56"/>
    <property type="match status" value="1"/>
</dbReference>
<sequence>MSFRSQSAEGQTGIHQMDEHSPPPDTEFASIYRNSCPTAPPHANEEFLDVPKGSSKTVPVDTIKLPRDEVSLEGSRPIRKQRSSFMHVSQECDLVRLPTFADVPPNKWHSLIIEKLDQCCVIFDFNDPSSDLYGKEVKREALQDLIDLVSIRKEAFDEYIYPNIVHMFSINVFRPLPPPSIINDNDAVEVEEDELALEVAWPHLHLVYDFFLRFFESPNLNTSVAKAFINQKFILKLLELFDSEDPRERDFLKTILHRIYGKFLSLRAFVRRSINNIFLRYIYEEERFNGIAELLEILGSIINGFALPLKDEHKLFLIRVLLPLHKARSLPLFYPQIVYGVVQFVEKDPSLTCDVIYGLLRYWPKVNSSKEVLFLNEIEDLIEVMEPSEFVKLQIPLLQKLANSISSQNFQVAERALYLFNNDYFVHLVEENVEVILPIMYPPLYEISKTHWNRVIHLMVRNVLKLFMDINPVLFDEIDSEYVELRRERALEETNRATMWKKVEEMAEVHKKENDSAQASSFQSATDKLRRLTISPVNEGEILP</sequence>
<evidence type="ECO:0000256" key="1">
    <source>
        <dbReference type="ARBA" id="ARBA00009745"/>
    </source>
</evidence>
<dbReference type="STRING" id="402676.B6K4W7"/>
<organism evidence="4 6">
    <name type="scientific">Schizosaccharomyces japonicus (strain yFS275 / FY16936)</name>
    <name type="common">Fission yeast</name>
    <dbReference type="NCBI Taxonomy" id="402676"/>
    <lineage>
        <taxon>Eukaryota</taxon>
        <taxon>Fungi</taxon>
        <taxon>Dikarya</taxon>
        <taxon>Ascomycota</taxon>
        <taxon>Taphrinomycotina</taxon>
        <taxon>Schizosaccharomycetes</taxon>
        <taxon>Schizosaccharomycetales</taxon>
        <taxon>Schizosaccharomycetaceae</taxon>
        <taxon>Schizosaccharomyces</taxon>
    </lineage>
</organism>
<name>B6K4W7_SCHJY</name>
<dbReference type="GeneID" id="7052198"/>
<dbReference type="GO" id="GO:0044732">
    <property type="term" value="C:mitotic spindle pole body"/>
    <property type="evidence" value="ECO:0007669"/>
    <property type="project" value="EnsemblFungi"/>
</dbReference>
<dbReference type="GO" id="GO:0110085">
    <property type="term" value="C:mitotic actomyosin contractile ring"/>
    <property type="evidence" value="ECO:0007669"/>
    <property type="project" value="EnsemblFungi"/>
</dbReference>
<dbReference type="GO" id="GO:0072542">
    <property type="term" value="F:protein phosphatase activator activity"/>
    <property type="evidence" value="ECO:0000318"/>
    <property type="project" value="GO_Central"/>
</dbReference>
<dbReference type="eggNOG" id="KOG2085">
    <property type="taxonomic scope" value="Eukaryota"/>
</dbReference>
<dbReference type="GO" id="GO:0000939">
    <property type="term" value="C:inner kinetochore"/>
    <property type="evidence" value="ECO:0007669"/>
    <property type="project" value="EnsemblFungi"/>
</dbReference>
<evidence type="ECO:0000256" key="3">
    <source>
        <dbReference type="SAM" id="MobiDB-lite"/>
    </source>
</evidence>
<dbReference type="RefSeq" id="XP_002174817.2">
    <property type="nucleotide sequence ID" value="XM_002174781.2"/>
</dbReference>
<dbReference type="SUPFAM" id="SSF48371">
    <property type="entry name" value="ARM repeat"/>
    <property type="match status" value="1"/>
</dbReference>